<dbReference type="Proteomes" id="UP000054498">
    <property type="component" value="Unassembled WGS sequence"/>
</dbReference>
<proteinExistence type="predicted"/>
<gene>
    <name evidence="1" type="ORF">MNEG_10810</name>
</gene>
<evidence type="ECO:0000313" key="1">
    <source>
        <dbReference type="EMBL" id="KIY97153.1"/>
    </source>
</evidence>
<dbReference type="GeneID" id="25728010"/>
<dbReference type="KEGG" id="mng:MNEG_10810"/>
<name>A0A0D2KNF8_9CHLO</name>
<accession>A0A0D2KNF8</accession>
<protein>
    <submittedName>
        <fullName evidence="1">Uncharacterized protein</fullName>
    </submittedName>
</protein>
<dbReference type="RefSeq" id="XP_013896173.1">
    <property type="nucleotide sequence ID" value="XM_014040719.1"/>
</dbReference>
<dbReference type="EMBL" id="KK102687">
    <property type="protein sequence ID" value="KIY97153.1"/>
    <property type="molecule type" value="Genomic_DNA"/>
</dbReference>
<keyword evidence="2" id="KW-1185">Reference proteome</keyword>
<evidence type="ECO:0000313" key="2">
    <source>
        <dbReference type="Proteomes" id="UP000054498"/>
    </source>
</evidence>
<dbReference type="AlphaFoldDB" id="A0A0D2KNF8"/>
<organism evidence="1 2">
    <name type="scientific">Monoraphidium neglectum</name>
    <dbReference type="NCBI Taxonomy" id="145388"/>
    <lineage>
        <taxon>Eukaryota</taxon>
        <taxon>Viridiplantae</taxon>
        <taxon>Chlorophyta</taxon>
        <taxon>core chlorophytes</taxon>
        <taxon>Chlorophyceae</taxon>
        <taxon>CS clade</taxon>
        <taxon>Sphaeropleales</taxon>
        <taxon>Selenastraceae</taxon>
        <taxon>Monoraphidium</taxon>
    </lineage>
</organism>
<reference evidence="1 2" key="1">
    <citation type="journal article" date="2013" name="BMC Genomics">
        <title>Reconstruction of the lipid metabolism for the microalga Monoraphidium neglectum from its genome sequence reveals characteristics suitable for biofuel production.</title>
        <authorList>
            <person name="Bogen C."/>
            <person name="Al-Dilaimi A."/>
            <person name="Albersmeier A."/>
            <person name="Wichmann J."/>
            <person name="Grundmann M."/>
            <person name="Rupp O."/>
            <person name="Lauersen K.J."/>
            <person name="Blifernez-Klassen O."/>
            <person name="Kalinowski J."/>
            <person name="Goesmann A."/>
            <person name="Mussgnug J.H."/>
            <person name="Kruse O."/>
        </authorList>
    </citation>
    <scope>NUCLEOTIDE SEQUENCE [LARGE SCALE GENOMIC DNA]</scope>
    <source>
        <strain evidence="1 2">SAG 48.87</strain>
    </source>
</reference>
<sequence>MLKFDYQTYDSDTDASPSERWRILGSNILVVTQQMAAVEQLPRLTAVYGAPGHPPLISEITRVASARGNLCVFSVRLLPVGALAYTQPAASAAERRLLSLAPPDAFASLRELSIWMPTPLKYDDDAPPFDPSPLAPLVGRLETLKLRFEVGPEAARAFRPLLPTATSLKTLVLVAWPRDVAPPALAGLTALRRLELLAESDVKNLRMLAGVAGDALTSVTALVLGDTSDPFHDRGEIISESLFNSPSHRAADCLRDVGLNLPNLEDLKIARGIILEGPTWPGPEYEVGDWSPPPPPLPPAPAPLPRLRVLRVSTLYSRDEDDDDADVRGDLHRIAPNLEEIYVESITSGFCPGPALRGLRRLRLLEFGDESSVEGAPTWMRASQFAGADEPHLRLPLGRDGAIECVPAGPDDEAAAPAAEDDDAAAGAGGLELHLKWDIDGDVWRRGRV</sequence>